<dbReference type="OrthoDB" id="9787219at2"/>
<keyword evidence="4" id="KW-0670">Pyruvate</keyword>
<keyword evidence="2" id="KW-0520">NAD</keyword>
<sequence length="311" mass="34954">MKIIFVSQDPKPERWTLLLSALIPTAKIEAWSMDTAKGDADYAVVWQPPDALFKLEPNLRALFNLGAGVDALLKSPSLPAELPIFRLEDAGMSSQMAEYAVHFVTEFSRDMGTYRQQSENQIWKTLPPIRKEQWPIGILGYGKIGSAVAQVLSSLEYPVATWIRQPREPNFNSIEMFCGSDNLNSFLNRSRILINTLPLTDSTEDLLNFTTLAQLKEHAILINVGRGEHLVDEDLIFALQEGHIQHAVLDVFRQEPLPTQHPFWGHPKITITPHVSARTLRESTVAQIAEKIIKLNAGHAISGRVDRNRGY</sequence>
<dbReference type="GO" id="GO:0051287">
    <property type="term" value="F:NAD binding"/>
    <property type="evidence" value="ECO:0007669"/>
    <property type="project" value="InterPro"/>
</dbReference>
<feature type="domain" description="D-isomer specific 2-hydroxyacid dehydrogenase NAD-binding" evidence="3">
    <location>
        <begin position="103"/>
        <end position="276"/>
    </location>
</feature>
<dbReference type="EMBL" id="QKRX01000008">
    <property type="protein sequence ID" value="RAU17693.1"/>
    <property type="molecule type" value="Genomic_DNA"/>
</dbReference>
<name>A0A364NKT2_9GAMM</name>
<proteinExistence type="predicted"/>
<evidence type="ECO:0000259" key="3">
    <source>
        <dbReference type="Pfam" id="PF02826"/>
    </source>
</evidence>
<keyword evidence="1" id="KW-0560">Oxidoreductase</keyword>
<dbReference type="AlphaFoldDB" id="A0A364NKT2"/>
<dbReference type="PANTHER" id="PTHR43333">
    <property type="entry name" value="2-HACID_DH_C DOMAIN-CONTAINING PROTEIN"/>
    <property type="match status" value="1"/>
</dbReference>
<evidence type="ECO:0000313" key="4">
    <source>
        <dbReference type="EMBL" id="RAU17693.1"/>
    </source>
</evidence>
<dbReference type="CDD" id="cd12164">
    <property type="entry name" value="GDH_like_2"/>
    <property type="match status" value="1"/>
</dbReference>
<accession>A0A364NKT2</accession>
<organism evidence="4 5">
    <name type="scientific">Nitrincola tibetensis</name>
    <dbReference type="NCBI Taxonomy" id="2219697"/>
    <lineage>
        <taxon>Bacteria</taxon>
        <taxon>Pseudomonadati</taxon>
        <taxon>Pseudomonadota</taxon>
        <taxon>Gammaproteobacteria</taxon>
        <taxon>Oceanospirillales</taxon>
        <taxon>Oceanospirillaceae</taxon>
        <taxon>Nitrincola</taxon>
    </lineage>
</organism>
<evidence type="ECO:0000256" key="1">
    <source>
        <dbReference type="ARBA" id="ARBA00023002"/>
    </source>
</evidence>
<dbReference type="GO" id="GO:0016491">
    <property type="term" value="F:oxidoreductase activity"/>
    <property type="evidence" value="ECO:0007669"/>
    <property type="project" value="UniProtKB-KW"/>
</dbReference>
<dbReference type="SUPFAM" id="SSF51735">
    <property type="entry name" value="NAD(P)-binding Rossmann-fold domains"/>
    <property type="match status" value="1"/>
</dbReference>
<keyword evidence="5" id="KW-1185">Reference proteome</keyword>
<dbReference type="Pfam" id="PF02826">
    <property type="entry name" value="2-Hacid_dh_C"/>
    <property type="match status" value="1"/>
</dbReference>
<evidence type="ECO:0000313" key="5">
    <source>
        <dbReference type="Proteomes" id="UP000250744"/>
    </source>
</evidence>
<comment type="caution">
    <text evidence="4">The sequence shown here is derived from an EMBL/GenBank/DDBJ whole genome shotgun (WGS) entry which is preliminary data.</text>
</comment>
<dbReference type="RefSeq" id="WP_112159541.1">
    <property type="nucleotide sequence ID" value="NZ_QKRX01000008.1"/>
</dbReference>
<gene>
    <name evidence="4" type="ORF">DN062_11895</name>
</gene>
<dbReference type="InterPro" id="IPR006140">
    <property type="entry name" value="D-isomer_DH_NAD-bd"/>
</dbReference>
<evidence type="ECO:0000256" key="2">
    <source>
        <dbReference type="ARBA" id="ARBA00023027"/>
    </source>
</evidence>
<protein>
    <submittedName>
        <fullName evidence="4">Glyoxylate/hydroxypyruvate reductase A</fullName>
    </submittedName>
</protein>
<dbReference type="PANTHER" id="PTHR43333:SF1">
    <property type="entry name" value="D-ISOMER SPECIFIC 2-HYDROXYACID DEHYDROGENASE NAD-BINDING DOMAIN-CONTAINING PROTEIN"/>
    <property type="match status" value="1"/>
</dbReference>
<dbReference type="Gene3D" id="3.40.50.720">
    <property type="entry name" value="NAD(P)-binding Rossmann-like Domain"/>
    <property type="match status" value="2"/>
</dbReference>
<reference evidence="4 5" key="1">
    <citation type="submission" date="2018-06" db="EMBL/GenBank/DDBJ databases">
        <title>Nitrincola tibetense sp. nov., isolated from Lake XuguoCo on Tibetan Plateau.</title>
        <authorList>
            <person name="Xing P."/>
        </authorList>
    </citation>
    <scope>NUCLEOTIDE SEQUENCE [LARGE SCALE GENOMIC DNA]</scope>
    <source>
        <strain evidence="5">xg18</strain>
    </source>
</reference>
<dbReference type="InterPro" id="IPR036291">
    <property type="entry name" value="NAD(P)-bd_dom_sf"/>
</dbReference>
<dbReference type="Proteomes" id="UP000250744">
    <property type="component" value="Unassembled WGS sequence"/>
</dbReference>